<feature type="transmembrane region" description="Helical" evidence="7">
    <location>
        <begin position="56"/>
        <end position="76"/>
    </location>
</feature>
<dbReference type="GO" id="GO:1905515">
    <property type="term" value="P:non-motile cilium assembly"/>
    <property type="evidence" value="ECO:0007669"/>
    <property type="project" value="TreeGrafter"/>
</dbReference>
<evidence type="ECO:0000256" key="4">
    <source>
        <dbReference type="ARBA" id="ARBA00022794"/>
    </source>
</evidence>
<dbReference type="AlphaFoldDB" id="A0A3Q0IKK6"/>
<comment type="subcellular location">
    <subcellularLocation>
        <location evidence="1">Membrane</location>
        <topology evidence="1">Multi-pass membrane protein</topology>
    </subcellularLocation>
</comment>
<evidence type="ECO:0000313" key="9">
    <source>
        <dbReference type="RefSeq" id="XP_026676711.1"/>
    </source>
</evidence>
<evidence type="ECO:0000256" key="1">
    <source>
        <dbReference type="ARBA" id="ARBA00004141"/>
    </source>
</evidence>
<name>A0A3Q0IKK6_DIACI</name>
<dbReference type="GO" id="GO:0016020">
    <property type="term" value="C:membrane"/>
    <property type="evidence" value="ECO:0007669"/>
    <property type="project" value="UniProtKB-SubCell"/>
</dbReference>
<accession>A0A3Q0IKK6</accession>
<dbReference type="RefSeq" id="XP_026676712.1">
    <property type="nucleotide sequence ID" value="XM_026820911.1"/>
</dbReference>
<keyword evidence="5 7" id="KW-1133">Transmembrane helix</keyword>
<evidence type="ECO:0000256" key="7">
    <source>
        <dbReference type="SAM" id="Phobius"/>
    </source>
</evidence>
<dbReference type="Pfam" id="PF14995">
    <property type="entry name" value="TMEM107"/>
    <property type="match status" value="1"/>
</dbReference>
<dbReference type="PANTHER" id="PTHR34341:SF1">
    <property type="entry name" value="TRANSMEMBRANE PROTEIN 107"/>
    <property type="match status" value="1"/>
</dbReference>
<sequence length="141" mass="16047">MSAYSNSLIPARFLSLIGHMTILIIIFWSLEESSRKCLRHDQEEGDLIDQMRRMKWGVSLALAFIVIEFLGFLSGCSMFHPSYAILNIGCHGFAAIVLSLSLLQTYSCSLYWWIFVVCSALPVFIECIIIFNCLVLRKESI</sequence>
<dbReference type="PaxDb" id="121845-A0A3Q0IKK6"/>
<evidence type="ECO:0000256" key="5">
    <source>
        <dbReference type="ARBA" id="ARBA00022989"/>
    </source>
</evidence>
<dbReference type="STRING" id="121845.A0A3Q0IKK6"/>
<organism evidence="8 10">
    <name type="scientific">Diaphorina citri</name>
    <name type="common">Asian citrus psyllid</name>
    <dbReference type="NCBI Taxonomy" id="121845"/>
    <lineage>
        <taxon>Eukaryota</taxon>
        <taxon>Metazoa</taxon>
        <taxon>Ecdysozoa</taxon>
        <taxon>Arthropoda</taxon>
        <taxon>Hexapoda</taxon>
        <taxon>Insecta</taxon>
        <taxon>Pterygota</taxon>
        <taxon>Neoptera</taxon>
        <taxon>Paraneoptera</taxon>
        <taxon>Hemiptera</taxon>
        <taxon>Sternorrhyncha</taxon>
        <taxon>Psylloidea</taxon>
        <taxon>Psyllidae</taxon>
        <taxon>Diaphorininae</taxon>
        <taxon>Diaphorina</taxon>
    </lineage>
</organism>
<proteinExistence type="predicted"/>
<evidence type="ECO:0000256" key="3">
    <source>
        <dbReference type="ARBA" id="ARBA00022692"/>
    </source>
</evidence>
<evidence type="ECO:0000313" key="8">
    <source>
        <dbReference type="Proteomes" id="UP000079169"/>
    </source>
</evidence>
<feature type="transmembrane region" description="Helical" evidence="7">
    <location>
        <begin position="110"/>
        <end position="136"/>
    </location>
</feature>
<feature type="transmembrane region" description="Helical" evidence="7">
    <location>
        <begin position="12"/>
        <end position="30"/>
    </location>
</feature>
<evidence type="ECO:0000313" key="10">
    <source>
        <dbReference type="RefSeq" id="XP_026676712.1"/>
    </source>
</evidence>
<evidence type="ECO:0000256" key="2">
    <source>
        <dbReference type="ARBA" id="ARBA00015652"/>
    </source>
</evidence>
<reference evidence="9 10" key="1">
    <citation type="submission" date="2025-04" db="UniProtKB">
        <authorList>
            <consortium name="RefSeq"/>
        </authorList>
    </citation>
    <scope>IDENTIFICATION</scope>
</reference>
<dbReference type="Proteomes" id="UP000079169">
    <property type="component" value="Unplaced"/>
</dbReference>
<dbReference type="PANTHER" id="PTHR34341">
    <property type="entry name" value="TRANSMEMBRANE PROTEIN 107"/>
    <property type="match status" value="1"/>
</dbReference>
<keyword evidence="3 7" id="KW-0812">Transmembrane</keyword>
<dbReference type="GO" id="GO:0036038">
    <property type="term" value="C:MKS complex"/>
    <property type="evidence" value="ECO:0007669"/>
    <property type="project" value="TreeGrafter"/>
</dbReference>
<dbReference type="RefSeq" id="XP_026676711.1">
    <property type="nucleotide sequence ID" value="XM_026820910.1"/>
</dbReference>
<protein>
    <recommendedName>
        <fullName evidence="2">Transmembrane protein 107</fullName>
    </recommendedName>
</protein>
<feature type="transmembrane region" description="Helical" evidence="7">
    <location>
        <begin position="83"/>
        <end position="104"/>
    </location>
</feature>
<dbReference type="GeneID" id="113465938"/>
<keyword evidence="6 7" id="KW-0472">Membrane</keyword>
<keyword evidence="4" id="KW-0970">Cilium biogenesis/degradation</keyword>
<evidence type="ECO:0000256" key="6">
    <source>
        <dbReference type="ARBA" id="ARBA00023136"/>
    </source>
</evidence>
<dbReference type="KEGG" id="dci:113465938"/>
<dbReference type="InterPro" id="IPR029248">
    <property type="entry name" value="TMEM107"/>
</dbReference>
<gene>
    <name evidence="9 10" type="primary">LOC113465938</name>
</gene>
<keyword evidence="8" id="KW-1185">Reference proteome</keyword>
<dbReference type="GO" id="GO:1904491">
    <property type="term" value="P:protein localization to ciliary transition zone"/>
    <property type="evidence" value="ECO:0007669"/>
    <property type="project" value="TreeGrafter"/>
</dbReference>